<evidence type="ECO:0000313" key="1">
    <source>
        <dbReference type="EMBL" id="KAI4374682.1"/>
    </source>
</evidence>
<gene>
    <name evidence="1" type="ORF">MLD38_012649</name>
</gene>
<sequence length="72" mass="8267">MTIGEEVSGSTGPKVARLVYFVGAGFITVLAINKWREWERRQQQQQQNQHPPLNDQSSGNHVHKPVQESRER</sequence>
<organism evidence="1 2">
    <name type="scientific">Melastoma candidum</name>
    <dbReference type="NCBI Taxonomy" id="119954"/>
    <lineage>
        <taxon>Eukaryota</taxon>
        <taxon>Viridiplantae</taxon>
        <taxon>Streptophyta</taxon>
        <taxon>Embryophyta</taxon>
        <taxon>Tracheophyta</taxon>
        <taxon>Spermatophyta</taxon>
        <taxon>Magnoliopsida</taxon>
        <taxon>eudicotyledons</taxon>
        <taxon>Gunneridae</taxon>
        <taxon>Pentapetalae</taxon>
        <taxon>rosids</taxon>
        <taxon>malvids</taxon>
        <taxon>Myrtales</taxon>
        <taxon>Melastomataceae</taxon>
        <taxon>Melastomatoideae</taxon>
        <taxon>Melastomateae</taxon>
        <taxon>Melastoma</taxon>
    </lineage>
</organism>
<protein>
    <submittedName>
        <fullName evidence="1">Uncharacterized protein</fullName>
    </submittedName>
</protein>
<keyword evidence="2" id="KW-1185">Reference proteome</keyword>
<comment type="caution">
    <text evidence="1">The sequence shown here is derived from an EMBL/GenBank/DDBJ whole genome shotgun (WGS) entry which is preliminary data.</text>
</comment>
<dbReference type="EMBL" id="CM042883">
    <property type="protein sequence ID" value="KAI4374682.1"/>
    <property type="molecule type" value="Genomic_DNA"/>
</dbReference>
<evidence type="ECO:0000313" key="2">
    <source>
        <dbReference type="Proteomes" id="UP001057402"/>
    </source>
</evidence>
<dbReference type="Proteomes" id="UP001057402">
    <property type="component" value="Chromosome 4"/>
</dbReference>
<accession>A0ACB9R6K4</accession>
<reference evidence="2" key="1">
    <citation type="journal article" date="2023" name="Front. Plant Sci.">
        <title>Chromosomal-level genome assembly of Melastoma candidum provides insights into trichome evolution.</title>
        <authorList>
            <person name="Zhong Y."/>
            <person name="Wu W."/>
            <person name="Sun C."/>
            <person name="Zou P."/>
            <person name="Liu Y."/>
            <person name="Dai S."/>
            <person name="Zhou R."/>
        </authorList>
    </citation>
    <scope>NUCLEOTIDE SEQUENCE [LARGE SCALE GENOMIC DNA]</scope>
</reference>
<name>A0ACB9R6K4_9MYRT</name>
<proteinExistence type="predicted"/>